<dbReference type="InterPro" id="IPR015329">
    <property type="entry name" value="tRNA_NucTransf2"/>
</dbReference>
<feature type="binding site" evidence="10">
    <location>
        <position position="169"/>
    </location>
    <ligand>
        <name>CTP</name>
        <dbReference type="ChEBI" id="CHEBI:37563"/>
    </ligand>
</feature>
<organism evidence="14">
    <name type="scientific">Ignisphaera aggregans</name>
    <dbReference type="NCBI Taxonomy" id="334771"/>
    <lineage>
        <taxon>Archaea</taxon>
        <taxon>Thermoproteota</taxon>
        <taxon>Thermoprotei</taxon>
        <taxon>Desulfurococcales</taxon>
        <taxon>Desulfurococcaceae</taxon>
        <taxon>Ignisphaera</taxon>
    </lineage>
</organism>
<keyword evidence="8 10" id="KW-0460">Magnesium</keyword>
<dbReference type="GO" id="GO:0001680">
    <property type="term" value="P:tRNA 3'-terminal CCA addition"/>
    <property type="evidence" value="ECO:0007669"/>
    <property type="project" value="UniProtKB-UniRule"/>
</dbReference>
<evidence type="ECO:0000256" key="5">
    <source>
        <dbReference type="ARBA" id="ARBA00022741"/>
    </source>
</evidence>
<evidence type="ECO:0000256" key="3">
    <source>
        <dbReference type="ARBA" id="ARBA00022695"/>
    </source>
</evidence>
<name>A0A7C2V936_9CREN</name>
<dbReference type="InterPro" id="IPR042090">
    <property type="entry name" value="CCA_tRNA_nucleotrans_2"/>
</dbReference>
<dbReference type="GO" id="GO:0004810">
    <property type="term" value="F:CCA tRNA nucleotidyltransferase activity"/>
    <property type="evidence" value="ECO:0007669"/>
    <property type="project" value="UniProtKB-UniRule"/>
</dbReference>
<protein>
    <recommendedName>
        <fullName evidence="10">CCA-adding enzyme</fullName>
        <ecNumber evidence="10">2.7.7.72</ecNumber>
    </recommendedName>
    <alternativeName>
        <fullName evidence="10">CCA tRNA nucleotidyltransferase</fullName>
    </alternativeName>
    <alternativeName>
        <fullName evidence="10">tRNA CCA-pyrophosphorylase</fullName>
    </alternativeName>
    <alternativeName>
        <fullName evidence="10">tRNA adenylyl-/cytidylyl- transferase</fullName>
    </alternativeName>
    <alternativeName>
        <fullName evidence="10">tRNA nucleotidyltransferase</fullName>
    </alternativeName>
    <alternativeName>
        <fullName evidence="10">tRNA-NT</fullName>
    </alternativeName>
</protein>
<comment type="subunit">
    <text evidence="10">Homodimer.</text>
</comment>
<evidence type="ECO:0000256" key="2">
    <source>
        <dbReference type="ARBA" id="ARBA00022694"/>
    </source>
</evidence>
<keyword evidence="7 10" id="KW-0067">ATP-binding</keyword>
<evidence type="ECO:0000256" key="9">
    <source>
        <dbReference type="ARBA" id="ARBA00022884"/>
    </source>
</evidence>
<keyword evidence="3 10" id="KW-0548">Nucleotidyltransferase</keyword>
<feature type="binding site" evidence="10">
    <location>
        <position position="169"/>
    </location>
    <ligand>
        <name>ATP</name>
        <dbReference type="ChEBI" id="CHEBI:30616"/>
    </ligand>
</feature>
<dbReference type="PANTHER" id="PTHR39643">
    <property type="entry name" value="CCA-ADDING ENZYME"/>
    <property type="match status" value="1"/>
</dbReference>
<proteinExistence type="inferred from homology"/>
<keyword evidence="5 10" id="KW-0547">Nucleotide-binding</keyword>
<reference evidence="14" key="1">
    <citation type="journal article" date="2020" name="mSystems">
        <title>Genome- and Community-Level Interaction Insights into Carbon Utilization and Element Cycling Functions of Hydrothermarchaeota in Hydrothermal Sediment.</title>
        <authorList>
            <person name="Zhou Z."/>
            <person name="Liu Y."/>
            <person name="Xu W."/>
            <person name="Pan J."/>
            <person name="Luo Z.H."/>
            <person name="Li M."/>
        </authorList>
    </citation>
    <scope>NUCLEOTIDE SEQUENCE [LARGE SCALE GENOMIC DNA]</scope>
    <source>
        <strain evidence="14">SpSt-16</strain>
    </source>
</reference>
<dbReference type="InterPro" id="IPR008229">
    <property type="entry name" value="CCA-adding_arc"/>
</dbReference>
<evidence type="ECO:0000313" key="14">
    <source>
        <dbReference type="EMBL" id="HEW52812.1"/>
    </source>
</evidence>
<dbReference type="Pfam" id="PF09249">
    <property type="entry name" value="tRNA_NucTransf2"/>
    <property type="match status" value="1"/>
</dbReference>
<dbReference type="InterPro" id="IPR011068">
    <property type="entry name" value="NuclTrfase_I-like_C"/>
</dbReference>
<evidence type="ECO:0000259" key="12">
    <source>
        <dbReference type="Pfam" id="PF09249"/>
    </source>
</evidence>
<dbReference type="Pfam" id="PF21133">
    <property type="entry name" value="CAA_C"/>
    <property type="match status" value="1"/>
</dbReference>
<feature type="binding site" evidence="10">
    <location>
        <position position="58"/>
    </location>
    <ligand>
        <name>CTP</name>
        <dbReference type="ChEBI" id="CHEBI:37563"/>
    </ligand>
</feature>
<keyword evidence="4 10" id="KW-0479">Metal-binding</keyword>
<evidence type="ECO:0000256" key="10">
    <source>
        <dbReference type="HAMAP-Rule" id="MF_01264"/>
    </source>
</evidence>
<evidence type="ECO:0000256" key="6">
    <source>
        <dbReference type="ARBA" id="ARBA00022800"/>
    </source>
</evidence>
<dbReference type="PANTHER" id="PTHR39643:SF1">
    <property type="entry name" value="CCA-ADDING ENZYME"/>
    <property type="match status" value="1"/>
</dbReference>
<evidence type="ECO:0000256" key="8">
    <source>
        <dbReference type="ARBA" id="ARBA00022842"/>
    </source>
</evidence>
<dbReference type="SUPFAM" id="SSF81301">
    <property type="entry name" value="Nucleotidyltransferase"/>
    <property type="match status" value="1"/>
</dbReference>
<keyword evidence="2 10" id="KW-0819">tRNA processing</keyword>
<keyword evidence="9 10" id="KW-0694">RNA-binding</keyword>
<dbReference type="Gene3D" id="3.30.70.590">
    <property type="entry name" value="Poly(A) polymerase predicted RNA binding domain"/>
    <property type="match status" value="1"/>
</dbReference>
<comment type="miscellaneous">
    <text evidence="10">A single active site specifically recognizes both ATP and CTP and is responsible for their addition.</text>
</comment>
<dbReference type="EMBL" id="DSGT01000003">
    <property type="protein sequence ID" value="HEW52812.1"/>
    <property type="molecule type" value="Genomic_DNA"/>
</dbReference>
<keyword evidence="1 10" id="KW-0808">Transferase</keyword>
<feature type="binding site" evidence="10">
    <location>
        <position position="178"/>
    </location>
    <ligand>
        <name>ATP</name>
        <dbReference type="ChEBI" id="CHEBI:30616"/>
    </ligand>
</feature>
<feature type="domain" description="tRNA nucleotidyltransferase substrate binding" evidence="12">
    <location>
        <begin position="163"/>
        <end position="280"/>
    </location>
</feature>
<feature type="binding site" evidence="10">
    <location>
        <position position="149"/>
    </location>
    <ligand>
        <name>CTP</name>
        <dbReference type="ChEBI" id="CHEBI:37563"/>
    </ligand>
</feature>
<comment type="caution">
    <text evidence="10">Lacks conserved residue(s) required for the propagation of feature annotation.</text>
</comment>
<feature type="binding site" evidence="10">
    <location>
        <position position="72"/>
    </location>
    <ligand>
        <name>Mg(2+)</name>
        <dbReference type="ChEBI" id="CHEBI:18420"/>
    </ligand>
</feature>
<feature type="binding site" evidence="10">
    <location>
        <position position="178"/>
    </location>
    <ligand>
        <name>CTP</name>
        <dbReference type="ChEBI" id="CHEBI:37563"/>
    </ligand>
</feature>
<dbReference type="PIRSF" id="PIRSF005335">
    <property type="entry name" value="CCA_arch"/>
    <property type="match status" value="1"/>
</dbReference>
<dbReference type="GO" id="GO:0005524">
    <property type="term" value="F:ATP binding"/>
    <property type="evidence" value="ECO:0007669"/>
    <property type="project" value="UniProtKB-UniRule"/>
</dbReference>
<evidence type="ECO:0000256" key="7">
    <source>
        <dbReference type="ARBA" id="ARBA00022840"/>
    </source>
</evidence>
<dbReference type="InterPro" id="IPR048833">
    <property type="entry name" value="CAA_C"/>
</dbReference>
<comment type="catalytic activity">
    <reaction evidence="10">
        <text>a tRNA precursor + 2 CTP + ATP = a tRNA with a 3' CCA end + 3 diphosphate</text>
        <dbReference type="Rhea" id="RHEA:14433"/>
        <dbReference type="Rhea" id="RHEA-COMP:10465"/>
        <dbReference type="Rhea" id="RHEA-COMP:10468"/>
        <dbReference type="ChEBI" id="CHEBI:30616"/>
        <dbReference type="ChEBI" id="CHEBI:33019"/>
        <dbReference type="ChEBI" id="CHEBI:37563"/>
        <dbReference type="ChEBI" id="CHEBI:74896"/>
        <dbReference type="ChEBI" id="CHEBI:83071"/>
        <dbReference type="EC" id="2.7.7.72"/>
    </reaction>
</comment>
<dbReference type="InterPro" id="IPR002934">
    <property type="entry name" value="Polymerase_NTP_transf_dom"/>
</dbReference>
<accession>A0A7C2V936</accession>
<comment type="function">
    <text evidence="10">Catalyzes the addition and repair of the essential 3'-terminal CCA sequence in tRNAs without using a nucleic acid template. Adds these three nucleotides in the order of C, C, and A to the tRNA nucleotide-73, using CTP and ATP as substrates and producing inorganic pyrophosphate. tRNA 3'-terminal CCA addition is required both for tRNA processing and repair. Also involved in tRNA surveillance by mediating tandem CCA addition to generate a CCACCA at the 3' terminus of unstable tRNAs. While stable tRNAs receive only 3'-terminal CCA, unstable tRNAs are marked with CCACCA and rapidly degraded.</text>
</comment>
<feature type="binding site" evidence="10">
    <location>
        <position position="58"/>
    </location>
    <ligand>
        <name>ATP</name>
        <dbReference type="ChEBI" id="CHEBI:30616"/>
    </ligand>
</feature>
<dbReference type="NCBIfam" id="TIGR03671">
    <property type="entry name" value="cca_archaeal"/>
    <property type="match status" value="1"/>
</dbReference>
<dbReference type="GO" id="GO:0000049">
    <property type="term" value="F:tRNA binding"/>
    <property type="evidence" value="ECO:0007669"/>
    <property type="project" value="UniProtKB-UniRule"/>
</dbReference>
<dbReference type="SUPFAM" id="SSF55003">
    <property type="entry name" value="PAP/Archaeal CCA-adding enzyme, C-terminal domain"/>
    <property type="match status" value="1"/>
</dbReference>
<keyword evidence="6 10" id="KW-0692">RNA repair</keyword>
<dbReference type="SUPFAM" id="SSF81631">
    <property type="entry name" value="PAP/OAS1 substrate-binding domain"/>
    <property type="match status" value="1"/>
</dbReference>
<dbReference type="Gene3D" id="1.10.1410.30">
    <property type="entry name" value="CCA tRNA nucleotidyltransferase, domain 2"/>
    <property type="match status" value="1"/>
</dbReference>
<feature type="domain" description="Polymerase nucleotidyl transferase" evidence="11">
    <location>
        <begin position="47"/>
        <end position="149"/>
    </location>
</feature>
<evidence type="ECO:0000256" key="1">
    <source>
        <dbReference type="ARBA" id="ARBA00022679"/>
    </source>
</evidence>
<evidence type="ECO:0000256" key="4">
    <source>
        <dbReference type="ARBA" id="ARBA00022723"/>
    </source>
</evidence>
<sequence length="482" mass="55901">MMNSTVNNIFQQVLEKIKPSEEDRLKLYKTYEYVKNKLSECLRNILWEKLADISLQGSVAKDTFLRGQSDIDVFLLFKPHVDIISSEWFENELIPLLLKCFSDYKCVLNYASHPYITVYINNIEVNIVPAFKVESPEKIISAVDRTPFHTEYVKTHLNEKQKDEVRLLKKFLRTWNIYGAEIEVQGFSGYLAELLIIAYGNLYNLLKNALSWRAFKTCIDIEGYYKSSKECLNNFKGSVLVVVDPVDPKRNAAAALSLKNFSLFKLLAKTFLEKPSVEFFLNEYEEKIDFEIVKKYIDYRLHNYDSCLYVLMFNVIKPIPDIIWGQLNRLKSSIVNTLKSQNLINDPYADVWVSQNFDKAALVLEVMHCSNIYKIHKGPYAFDTTNALLFMTKNRNSDIGPWIGDDGRLYVIKRLNPGTITKSATEVIKVTSLSGLKFENVIVVSSLKDLQCLENNYYYNDFIAWISKFLERKPLKKLLNLI</sequence>
<dbReference type="CDD" id="cd05400">
    <property type="entry name" value="NT_2-5OAS_ClassI-CCAase"/>
    <property type="match status" value="1"/>
</dbReference>
<feature type="binding site" evidence="10">
    <location>
        <position position="61"/>
    </location>
    <ligand>
        <name>ATP</name>
        <dbReference type="ChEBI" id="CHEBI:30616"/>
    </ligand>
</feature>
<gene>
    <name evidence="10 14" type="primary">cca</name>
    <name evidence="14" type="ORF">ENO77_01380</name>
</gene>
<evidence type="ECO:0000259" key="13">
    <source>
        <dbReference type="Pfam" id="PF21133"/>
    </source>
</evidence>
<feature type="domain" description="CCA-adding enzyme C-terminal" evidence="13">
    <location>
        <begin position="307"/>
        <end position="412"/>
    </location>
</feature>
<feature type="binding site" evidence="10">
    <location>
        <position position="149"/>
    </location>
    <ligand>
        <name>ATP</name>
        <dbReference type="ChEBI" id="CHEBI:30616"/>
    </ligand>
</feature>
<dbReference type="AlphaFoldDB" id="A0A7C2V936"/>
<dbReference type="HAMAP" id="MF_01264">
    <property type="entry name" value="CCA_arch"/>
    <property type="match status" value="1"/>
</dbReference>
<dbReference type="GO" id="GO:0000287">
    <property type="term" value="F:magnesium ion binding"/>
    <property type="evidence" value="ECO:0007669"/>
    <property type="project" value="UniProtKB-UniRule"/>
</dbReference>
<dbReference type="EC" id="2.7.7.72" evidence="10"/>
<evidence type="ECO:0000259" key="11">
    <source>
        <dbReference type="Pfam" id="PF01909"/>
    </source>
</evidence>
<feature type="binding site" evidence="10">
    <location>
        <position position="61"/>
    </location>
    <ligand>
        <name>CTP</name>
        <dbReference type="ChEBI" id="CHEBI:37563"/>
    </ligand>
</feature>
<dbReference type="Gene3D" id="3.30.460.10">
    <property type="entry name" value="Beta Polymerase, domain 2"/>
    <property type="match status" value="1"/>
</dbReference>
<dbReference type="GO" id="GO:0042245">
    <property type="term" value="P:RNA repair"/>
    <property type="evidence" value="ECO:0007669"/>
    <property type="project" value="UniProtKB-KW"/>
</dbReference>
<dbReference type="InterPro" id="IPR043519">
    <property type="entry name" value="NT_sf"/>
</dbReference>
<comment type="cofactor">
    <cofactor evidence="10">
        <name>Mg(2+)</name>
        <dbReference type="ChEBI" id="CHEBI:18420"/>
    </cofactor>
</comment>
<feature type="binding site" evidence="10">
    <location>
        <position position="70"/>
    </location>
    <ligand>
        <name>Mg(2+)</name>
        <dbReference type="ChEBI" id="CHEBI:18420"/>
    </ligand>
</feature>
<comment type="caution">
    <text evidence="14">The sequence shown here is derived from an EMBL/GenBank/DDBJ whole genome shotgun (WGS) entry which is preliminary data.</text>
</comment>
<comment type="similarity">
    <text evidence="10">Belongs to the tRNA nucleotidyltransferase/poly(A) polymerase family. Archaeal CCA-adding enzyme subfamily.</text>
</comment>
<dbReference type="Pfam" id="PF01909">
    <property type="entry name" value="NTP_transf_2"/>
    <property type="match status" value="1"/>
</dbReference>
<dbReference type="InterPro" id="IPR006116">
    <property type="entry name" value="NT_2-5OAS_ClassI-CCAase"/>
</dbReference>
<comment type="catalytic activity">
    <reaction evidence="10">
        <text>a tRNA with a 3' CCA end + 2 CTP + ATP = a tRNA with a 3' CCACCA end + 3 diphosphate</text>
        <dbReference type="Rhea" id="RHEA:76235"/>
        <dbReference type="Rhea" id="RHEA-COMP:10468"/>
        <dbReference type="Rhea" id="RHEA-COMP:18655"/>
        <dbReference type="ChEBI" id="CHEBI:30616"/>
        <dbReference type="ChEBI" id="CHEBI:33019"/>
        <dbReference type="ChEBI" id="CHEBI:37563"/>
        <dbReference type="ChEBI" id="CHEBI:83071"/>
        <dbReference type="ChEBI" id="CHEBI:195187"/>
    </reaction>
</comment>